<accession>B7MS08</accession>
<gene>
    <name evidence="2" type="ordered locus">ECED1_0920</name>
</gene>
<evidence type="ECO:0000256" key="1">
    <source>
        <dbReference type="SAM" id="MobiDB-lite"/>
    </source>
</evidence>
<dbReference type="EMBL" id="CU928162">
    <property type="protein sequence ID" value="CAR07122.1"/>
    <property type="molecule type" value="Genomic_DNA"/>
</dbReference>
<evidence type="ECO:0000313" key="3">
    <source>
        <dbReference type="Proteomes" id="UP000000748"/>
    </source>
</evidence>
<dbReference type="Proteomes" id="UP000000748">
    <property type="component" value="Chromosome"/>
</dbReference>
<proteinExistence type="predicted"/>
<dbReference type="KEGG" id="ecq:ECED1_0920"/>
<reference evidence="3" key="1">
    <citation type="journal article" date="2009" name="PLoS Genet.">
        <title>Organised genome dynamics in the Escherichia coli species results in highly diverse adaptive paths.</title>
        <authorList>
            <person name="Touchon M."/>
            <person name="Hoede C."/>
            <person name="Tenaillon O."/>
            <person name="Barbe V."/>
            <person name="Baeriswyl S."/>
            <person name="Bidet P."/>
            <person name="Bingen E."/>
            <person name="Bonacorsi S."/>
            <person name="Bouchier C."/>
            <person name="Bouvet O."/>
            <person name="Calteau A."/>
            <person name="Chiapello H."/>
            <person name="Clermont O."/>
            <person name="Cruveiller S."/>
            <person name="Danchin A."/>
            <person name="Diard M."/>
            <person name="Dossat C."/>
            <person name="Karoui M.E."/>
            <person name="Frapy E."/>
            <person name="Garry L."/>
            <person name="Ghigo J.M."/>
            <person name="Gilles A.M."/>
            <person name="Johnson J."/>
            <person name="Le Bouguenec C."/>
            <person name="Lescat M."/>
            <person name="Mangenot S."/>
            <person name="Martinez-Jehanne V."/>
            <person name="Matic I."/>
            <person name="Nassif X."/>
            <person name="Oztas S."/>
            <person name="Petit M.A."/>
            <person name="Pichon C."/>
            <person name="Rouy Z."/>
            <person name="Ruf C.S."/>
            <person name="Schneider D."/>
            <person name="Tourret J."/>
            <person name="Vacherie B."/>
            <person name="Vallenet D."/>
            <person name="Medigue C."/>
            <person name="Rocha E.P.C."/>
            <person name="Denamur E."/>
        </authorList>
    </citation>
    <scope>NUCLEOTIDE SEQUENCE [LARGE SCALE GENOMIC DNA]</scope>
    <source>
        <strain evidence="3">ED1a</strain>
    </source>
</reference>
<feature type="compositionally biased region" description="Polar residues" evidence="1">
    <location>
        <begin position="13"/>
        <end position="38"/>
    </location>
</feature>
<feature type="region of interest" description="Disordered" evidence="1">
    <location>
        <begin position="1"/>
        <end position="97"/>
    </location>
</feature>
<name>B7MS08_ECO81</name>
<protein>
    <submittedName>
        <fullName evidence="2">Uncharacterized protein</fullName>
    </submittedName>
</protein>
<sequence>MKIRMACGGLTPESGTSWLTNYQNASRQNGTTGKATGHTTDRKESFPRQTKKTARPSMESGFTQEESQNWSNTNTVEATSDIKTNRQQRNPRNEISPQMLWKMVVMQAAYQADG</sequence>
<organism evidence="2 3">
    <name type="scientific">Escherichia coli O81 (strain ED1a)</name>
    <dbReference type="NCBI Taxonomy" id="585397"/>
    <lineage>
        <taxon>Bacteria</taxon>
        <taxon>Pseudomonadati</taxon>
        <taxon>Pseudomonadota</taxon>
        <taxon>Gammaproteobacteria</taxon>
        <taxon>Enterobacterales</taxon>
        <taxon>Enterobacteriaceae</taxon>
        <taxon>Escherichia</taxon>
    </lineage>
</organism>
<evidence type="ECO:0000313" key="2">
    <source>
        <dbReference type="EMBL" id="CAR07122.1"/>
    </source>
</evidence>
<dbReference type="HOGENOM" id="CLU_2117159_0_0_6"/>
<dbReference type="AlphaFoldDB" id="B7MS08"/>
<feature type="compositionally biased region" description="Polar residues" evidence="1">
    <location>
        <begin position="60"/>
        <end position="96"/>
    </location>
</feature>